<feature type="compositionally biased region" description="Low complexity" evidence="1">
    <location>
        <begin position="78"/>
        <end position="123"/>
    </location>
</feature>
<gene>
    <name evidence="2" type="ORF">PECUL_23A042245</name>
</gene>
<keyword evidence="3" id="KW-1185">Reference proteome</keyword>
<name>A0AAD1RDY8_PELCU</name>
<feature type="compositionally biased region" description="Basic residues" evidence="1">
    <location>
        <begin position="153"/>
        <end position="163"/>
    </location>
</feature>
<protein>
    <submittedName>
        <fullName evidence="2">Uncharacterized protein</fullName>
    </submittedName>
</protein>
<proteinExistence type="predicted"/>
<feature type="non-terminal residue" evidence="2">
    <location>
        <position position="163"/>
    </location>
</feature>
<reference evidence="2" key="1">
    <citation type="submission" date="2022-03" db="EMBL/GenBank/DDBJ databases">
        <authorList>
            <person name="Alioto T."/>
            <person name="Alioto T."/>
            <person name="Gomez Garrido J."/>
        </authorList>
    </citation>
    <scope>NUCLEOTIDE SEQUENCE</scope>
</reference>
<dbReference type="AlphaFoldDB" id="A0AAD1RDY8"/>
<sequence length="163" mass="16614">AMEEVERLLDGIRTAARQQGPGWAKMHLGPLLAAADGGGGRPARARRPPRRLSPGAGPVTPSLGDPAAGEEGRGRPGGRAVEASPPGGRPGPRQAGSRRAAALASDGAPPGRVGAAPGPADAPVMRRPCRESSRRAGRVVQEVGAADGGERARKARTRPRTEQ</sequence>
<evidence type="ECO:0000313" key="3">
    <source>
        <dbReference type="Proteomes" id="UP001295444"/>
    </source>
</evidence>
<feature type="non-terminal residue" evidence="2">
    <location>
        <position position="1"/>
    </location>
</feature>
<evidence type="ECO:0000256" key="1">
    <source>
        <dbReference type="SAM" id="MobiDB-lite"/>
    </source>
</evidence>
<organism evidence="2 3">
    <name type="scientific">Pelobates cultripes</name>
    <name type="common">Western spadefoot toad</name>
    <dbReference type="NCBI Taxonomy" id="61616"/>
    <lineage>
        <taxon>Eukaryota</taxon>
        <taxon>Metazoa</taxon>
        <taxon>Chordata</taxon>
        <taxon>Craniata</taxon>
        <taxon>Vertebrata</taxon>
        <taxon>Euteleostomi</taxon>
        <taxon>Amphibia</taxon>
        <taxon>Batrachia</taxon>
        <taxon>Anura</taxon>
        <taxon>Pelobatoidea</taxon>
        <taxon>Pelobatidae</taxon>
        <taxon>Pelobates</taxon>
    </lineage>
</organism>
<evidence type="ECO:0000313" key="2">
    <source>
        <dbReference type="EMBL" id="CAH2249710.1"/>
    </source>
</evidence>
<feature type="region of interest" description="Disordered" evidence="1">
    <location>
        <begin position="32"/>
        <end position="163"/>
    </location>
</feature>
<accession>A0AAD1RDY8</accession>
<dbReference type="Proteomes" id="UP001295444">
    <property type="component" value="Chromosome 02"/>
</dbReference>
<dbReference type="EMBL" id="OW240913">
    <property type="protein sequence ID" value="CAH2249710.1"/>
    <property type="molecule type" value="Genomic_DNA"/>
</dbReference>